<proteinExistence type="predicted"/>
<evidence type="ECO:0000259" key="11">
    <source>
        <dbReference type="PROSITE" id="PS50110"/>
    </source>
</evidence>
<evidence type="ECO:0000256" key="4">
    <source>
        <dbReference type="ARBA" id="ARBA00023015"/>
    </source>
</evidence>
<dbReference type="SUPFAM" id="SSF101898">
    <property type="entry name" value="NHL repeat"/>
    <property type="match status" value="1"/>
</dbReference>
<dbReference type="Gene3D" id="1.10.10.60">
    <property type="entry name" value="Homeodomain-like"/>
    <property type="match status" value="1"/>
</dbReference>
<keyword evidence="8" id="KW-0472">Membrane</keyword>
<dbReference type="SUPFAM" id="SSF63829">
    <property type="entry name" value="Calcium-dependent phosphotriesterase"/>
    <property type="match status" value="2"/>
</dbReference>
<dbReference type="Pfam" id="PF00512">
    <property type="entry name" value="HisKA"/>
    <property type="match status" value="1"/>
</dbReference>
<dbReference type="EC" id="2.7.13.3" evidence="2"/>
<dbReference type="PRINTS" id="PR00344">
    <property type="entry name" value="BCTRLSENSOR"/>
</dbReference>
<keyword evidence="7" id="KW-0175">Coiled coil</keyword>
<dbReference type="EMBL" id="JAVIFY010000009">
    <property type="protein sequence ID" value="MDQ9092489.1"/>
    <property type="molecule type" value="Genomic_DNA"/>
</dbReference>
<protein>
    <recommendedName>
        <fullName evidence="2">histidine kinase</fullName>
        <ecNumber evidence="2">2.7.13.3</ecNumber>
    </recommendedName>
</protein>
<dbReference type="InterPro" id="IPR004358">
    <property type="entry name" value="Sig_transdc_His_kin-like_C"/>
</dbReference>
<dbReference type="CDD" id="cd00082">
    <property type="entry name" value="HisKA"/>
    <property type="match status" value="1"/>
</dbReference>
<dbReference type="Pfam" id="PF07495">
    <property type="entry name" value="Y_Y_Y"/>
    <property type="match status" value="1"/>
</dbReference>
<dbReference type="InterPro" id="IPR015943">
    <property type="entry name" value="WD40/YVTN_repeat-like_dom_sf"/>
</dbReference>
<dbReference type="SMART" id="SM00342">
    <property type="entry name" value="HTH_ARAC"/>
    <property type="match status" value="1"/>
</dbReference>
<dbReference type="Gene3D" id="2.60.40.10">
    <property type="entry name" value="Immunoglobulins"/>
    <property type="match status" value="1"/>
</dbReference>
<evidence type="ECO:0000256" key="2">
    <source>
        <dbReference type="ARBA" id="ARBA00012438"/>
    </source>
</evidence>
<dbReference type="SMART" id="SM00388">
    <property type="entry name" value="HisKA"/>
    <property type="match status" value="1"/>
</dbReference>
<sequence length="1319" mass="149644">MAAFQHYGIEEGLSQSVVFNIQQDQQGFMWFATQDGLNRFDGNQFEVFKTSAKSNNSLSNNYIYPLLLDSQNQLFIGTRHGGVNHLNLFSYQFASPQLENKRITALLNYKNWLIVGTFDGMVYRLNQNTAEVELIANELLKPVYALTIVKDIIWIGTHGNGLHHFDLKENNFVADYLLKVFGDVPVHPSIFAIKQSSDSHIWLATQGGGVYEIDLIKNSYQNWRHDPNNANSLSSDQVRDIAFDQQGRVWLATRGAGVSIYDRQSKQFSRLEHDPFDRYSLAHNRVYSVFQDQTGIMWFGTANGISKLDPTTLNFNKLKKPNPLTSNDAWALYEDPQQRIWYGSWGGGIDILDRQFNRIKHLDKDSQPLALSSNAIKAITQDQQGNTWIGTWADGIDVITKQGQLISYKAGIGEHGLTENSIYCLLVDKHNDVWVGTNGGGLFRFDSTTQQFISYAVKQGDSNLIITAPRVTSIYQDNDQQLWLATDGKGAYRYDFMSNQLTNYTKQENGMGLSHNTVRAFLRRDNNDMWLATSDGINILSADSEKIIHIGLEQGLPNQVVYGLLSGKQHNVWLSTNNGLVKIDSQSYQITHFQAKDGLQGNEFNAGAYLKSKTGQIFFGGTQGVTVFQPGEHTQNQGSAKLALTALSFDDNVLVNRYDSALGMHYEIEKSRQLEIAADVQRVSLTINYLHYLEPDKNQYRYRLTGFEQQWRTAQGSNLKIDYTNLPPGQYQLIVEAFSKTGVQALAPVFINFNVLTPWWRSWVFYIGYFFVGIAAIWLCIVLWTRRLRHQKAELEEFVALRTQEIAQQKTLIEQQASALSDTLENKVRFFTHASHELRTPLSLLVAPLQALLANESNEKKRHNLNLALRNAKRLENLVDKLLTLTRFDESSAEEIKYISLSAIAREVAAQFNVLGEQQLQFDYQIDDGLYVNASREGLITIFSNLLSNAFKYTTQGEIEFIVLRQTQQVKITVRDTGRGIAEVERDKVYDLFYRASGHSNIEGSGVGLSIVKRLVDKYKGKITLSSTLLKGTEFTVLLDLVTPLPKRTTALLQHVTPVTSNPNSNKTATILVVEDNDDLRHYLHSELSIKYKVLTAENGKVAMDLLLEYVPDLIITDLMMPEMDGFSLLQELHRSHVTCHIPAIILTAKGDHDSKLKGLNHYAMDVITKPFERAELLVKVDNWVDWVAKYHQQRTTHSSHSQLDATTAMTDPKDSQLLINIDTFLAENYHRPELTVPMCAKQLALSERQLQRKLKVLVNVSPTEYIRDYRLTKAAELIRTGQQINLVIEKVGFTSRSHFSKTFKAKYNMTAKEFQCSN</sequence>
<feature type="domain" description="Histidine kinase" evidence="10">
    <location>
        <begin position="833"/>
        <end position="1043"/>
    </location>
</feature>
<evidence type="ECO:0000256" key="6">
    <source>
        <dbReference type="PROSITE-ProRule" id="PRU00169"/>
    </source>
</evidence>
<keyword evidence="8" id="KW-0812">Transmembrane</keyword>
<dbReference type="Gene3D" id="2.130.10.10">
    <property type="entry name" value="YVTN repeat-like/Quinoprotein amine dehydrogenase"/>
    <property type="match status" value="2"/>
</dbReference>
<dbReference type="PANTHER" id="PTHR43547">
    <property type="entry name" value="TWO-COMPONENT HISTIDINE KINASE"/>
    <property type="match status" value="1"/>
</dbReference>
<evidence type="ECO:0000256" key="3">
    <source>
        <dbReference type="ARBA" id="ARBA00022553"/>
    </source>
</evidence>
<dbReference type="InterPro" id="IPR001789">
    <property type="entry name" value="Sig_transdc_resp-reg_receiver"/>
</dbReference>
<evidence type="ECO:0000313" key="13">
    <source>
        <dbReference type="Proteomes" id="UP001226574"/>
    </source>
</evidence>
<dbReference type="PANTHER" id="PTHR43547:SF2">
    <property type="entry name" value="HYBRID SIGNAL TRANSDUCTION HISTIDINE KINASE C"/>
    <property type="match status" value="1"/>
</dbReference>
<dbReference type="SUPFAM" id="SSF47384">
    <property type="entry name" value="Homodimeric domain of signal transducing histidine kinase"/>
    <property type="match status" value="1"/>
</dbReference>
<feature type="modified residue" description="4-aspartylphosphate" evidence="6">
    <location>
        <position position="1118"/>
    </location>
</feature>
<keyword evidence="3 6" id="KW-0597">Phosphoprotein</keyword>
<dbReference type="Pfam" id="PF07494">
    <property type="entry name" value="Reg_prop"/>
    <property type="match status" value="6"/>
</dbReference>
<dbReference type="PROSITE" id="PS50110">
    <property type="entry name" value="RESPONSE_REGULATORY"/>
    <property type="match status" value="1"/>
</dbReference>
<dbReference type="InterPro" id="IPR011006">
    <property type="entry name" value="CheY-like_superfamily"/>
</dbReference>
<dbReference type="InterPro" id="IPR013783">
    <property type="entry name" value="Ig-like_fold"/>
</dbReference>
<dbReference type="PROSITE" id="PS50109">
    <property type="entry name" value="HIS_KIN"/>
    <property type="match status" value="1"/>
</dbReference>
<feature type="transmembrane region" description="Helical" evidence="8">
    <location>
        <begin position="763"/>
        <end position="784"/>
    </location>
</feature>
<dbReference type="InterPro" id="IPR036097">
    <property type="entry name" value="HisK_dim/P_sf"/>
</dbReference>
<dbReference type="SUPFAM" id="SSF46689">
    <property type="entry name" value="Homeodomain-like"/>
    <property type="match status" value="1"/>
</dbReference>
<dbReference type="InterPro" id="IPR018060">
    <property type="entry name" value="HTH_AraC"/>
</dbReference>
<dbReference type="SUPFAM" id="SSF55874">
    <property type="entry name" value="ATPase domain of HSP90 chaperone/DNA topoisomerase II/histidine kinase"/>
    <property type="match status" value="1"/>
</dbReference>
<dbReference type="InterPro" id="IPR003661">
    <property type="entry name" value="HisK_dim/P_dom"/>
</dbReference>
<dbReference type="InterPro" id="IPR036890">
    <property type="entry name" value="HATPase_C_sf"/>
</dbReference>
<keyword evidence="5" id="KW-0804">Transcription</keyword>
<dbReference type="Gene3D" id="3.30.565.10">
    <property type="entry name" value="Histidine kinase-like ATPase, C-terminal domain"/>
    <property type="match status" value="1"/>
</dbReference>
<feature type="domain" description="HTH araC/xylS-type" evidence="9">
    <location>
        <begin position="1220"/>
        <end position="1318"/>
    </location>
</feature>
<accession>A0ABU1BG48</accession>
<evidence type="ECO:0000256" key="1">
    <source>
        <dbReference type="ARBA" id="ARBA00000085"/>
    </source>
</evidence>
<dbReference type="SMART" id="SM00448">
    <property type="entry name" value="REC"/>
    <property type="match status" value="1"/>
</dbReference>
<dbReference type="Gene3D" id="1.10.287.130">
    <property type="match status" value="1"/>
</dbReference>
<dbReference type="SMART" id="SM00387">
    <property type="entry name" value="HATPase_c"/>
    <property type="match status" value="1"/>
</dbReference>
<dbReference type="Gene3D" id="3.40.50.2300">
    <property type="match status" value="1"/>
</dbReference>
<dbReference type="Pfam" id="PF02518">
    <property type="entry name" value="HATPase_c"/>
    <property type="match status" value="1"/>
</dbReference>
<dbReference type="PROSITE" id="PS01124">
    <property type="entry name" value="HTH_ARAC_FAMILY_2"/>
    <property type="match status" value="1"/>
</dbReference>
<name>A0ABU1BG48_PSEHA</name>
<dbReference type="InterPro" id="IPR009057">
    <property type="entry name" value="Homeodomain-like_sf"/>
</dbReference>
<dbReference type="Pfam" id="PF00072">
    <property type="entry name" value="Response_reg"/>
    <property type="match status" value="1"/>
</dbReference>
<dbReference type="InterPro" id="IPR003594">
    <property type="entry name" value="HATPase_dom"/>
</dbReference>
<dbReference type="Proteomes" id="UP001226574">
    <property type="component" value="Unassembled WGS sequence"/>
</dbReference>
<dbReference type="InterPro" id="IPR011123">
    <property type="entry name" value="Y_Y_Y"/>
</dbReference>
<evidence type="ECO:0000256" key="7">
    <source>
        <dbReference type="SAM" id="Coils"/>
    </source>
</evidence>
<dbReference type="SUPFAM" id="SSF52172">
    <property type="entry name" value="CheY-like"/>
    <property type="match status" value="1"/>
</dbReference>
<gene>
    <name evidence="12" type="ORF">RC083_12905</name>
</gene>
<comment type="catalytic activity">
    <reaction evidence="1">
        <text>ATP + protein L-histidine = ADP + protein N-phospho-L-histidine.</text>
        <dbReference type="EC" id="2.7.13.3"/>
    </reaction>
</comment>
<comment type="caution">
    <text evidence="12">The sequence shown here is derived from an EMBL/GenBank/DDBJ whole genome shotgun (WGS) entry which is preliminary data.</text>
</comment>
<dbReference type="Pfam" id="PF12833">
    <property type="entry name" value="HTH_18"/>
    <property type="match status" value="1"/>
</dbReference>
<keyword evidence="4" id="KW-0805">Transcription regulation</keyword>
<evidence type="ECO:0000256" key="5">
    <source>
        <dbReference type="ARBA" id="ARBA00023163"/>
    </source>
</evidence>
<feature type="domain" description="Response regulatory" evidence="11">
    <location>
        <begin position="1070"/>
        <end position="1185"/>
    </location>
</feature>
<feature type="coiled-coil region" evidence="7">
    <location>
        <begin position="858"/>
        <end position="885"/>
    </location>
</feature>
<keyword evidence="8" id="KW-1133">Transmembrane helix</keyword>
<dbReference type="CDD" id="cd17574">
    <property type="entry name" value="REC_OmpR"/>
    <property type="match status" value="1"/>
</dbReference>
<evidence type="ECO:0000313" key="12">
    <source>
        <dbReference type="EMBL" id="MDQ9092489.1"/>
    </source>
</evidence>
<evidence type="ECO:0000256" key="8">
    <source>
        <dbReference type="SAM" id="Phobius"/>
    </source>
</evidence>
<reference evidence="12 13" key="1">
    <citation type="submission" date="2023-08" db="EMBL/GenBank/DDBJ databases">
        <title>Pseudoalteromonas haloplanktis LL1 genome.</title>
        <authorList>
            <person name="Wu S."/>
        </authorList>
    </citation>
    <scope>NUCLEOTIDE SEQUENCE [LARGE SCALE GENOMIC DNA]</scope>
    <source>
        <strain evidence="12 13">LL1</strain>
    </source>
</reference>
<organism evidence="12 13">
    <name type="scientific">Pseudoalteromonas haloplanktis</name>
    <name type="common">Alteromonas haloplanktis</name>
    <dbReference type="NCBI Taxonomy" id="228"/>
    <lineage>
        <taxon>Bacteria</taxon>
        <taxon>Pseudomonadati</taxon>
        <taxon>Pseudomonadota</taxon>
        <taxon>Gammaproteobacteria</taxon>
        <taxon>Alteromonadales</taxon>
        <taxon>Pseudoalteromonadaceae</taxon>
        <taxon>Pseudoalteromonas</taxon>
    </lineage>
</organism>
<keyword evidence="13" id="KW-1185">Reference proteome</keyword>
<dbReference type="RefSeq" id="WP_309039216.1">
    <property type="nucleotide sequence ID" value="NZ_JAVIFY010000009.1"/>
</dbReference>
<dbReference type="InterPro" id="IPR005467">
    <property type="entry name" value="His_kinase_dom"/>
</dbReference>
<evidence type="ECO:0000259" key="10">
    <source>
        <dbReference type="PROSITE" id="PS50109"/>
    </source>
</evidence>
<evidence type="ECO:0000259" key="9">
    <source>
        <dbReference type="PROSITE" id="PS01124"/>
    </source>
</evidence>
<dbReference type="InterPro" id="IPR011110">
    <property type="entry name" value="Reg_prop"/>
</dbReference>